<evidence type="ECO:0000256" key="6">
    <source>
        <dbReference type="SAM" id="MobiDB-lite"/>
    </source>
</evidence>
<feature type="region of interest" description="Disordered" evidence="6">
    <location>
        <begin position="204"/>
        <end position="226"/>
    </location>
</feature>
<evidence type="ECO:0000313" key="8">
    <source>
        <dbReference type="EMBL" id="CAG7816298.1"/>
    </source>
</evidence>
<evidence type="ECO:0000256" key="4">
    <source>
        <dbReference type="ARBA" id="ARBA00022833"/>
    </source>
</evidence>
<dbReference type="SMART" id="SM00355">
    <property type="entry name" value="ZnF_C2H2"/>
    <property type="match status" value="6"/>
</dbReference>
<dbReference type="InterPro" id="IPR013087">
    <property type="entry name" value="Znf_C2H2_type"/>
</dbReference>
<dbReference type="PANTHER" id="PTHR24379">
    <property type="entry name" value="KRAB AND ZINC FINGER DOMAIN-CONTAINING"/>
    <property type="match status" value="1"/>
</dbReference>
<evidence type="ECO:0000256" key="3">
    <source>
        <dbReference type="ARBA" id="ARBA00022771"/>
    </source>
</evidence>
<dbReference type="PANTHER" id="PTHR24379:SF121">
    <property type="entry name" value="C2H2-TYPE DOMAIN-CONTAINING PROTEIN"/>
    <property type="match status" value="1"/>
</dbReference>
<keyword evidence="4" id="KW-0862">Zinc</keyword>
<feature type="domain" description="C2H2-type" evidence="7">
    <location>
        <begin position="527"/>
        <end position="555"/>
    </location>
</feature>
<sequence length="706" mass="81402">MLRLSGFRGVLSGAVNFTRADSTMSTSIPLHGAPVACSNCCELLFTMTQTDSVGCYEDHGFDSRPVYELTQGDEILPISSVLERIYRFAQLRDFNDSEETPVDHTPLCPNCANILNQMNTLHQEFDRLRRFESYLSTKINEVDEIIRNQIAHTKLQLINNVDCQDSGKAHSGNYVVKTEPEETSKTALSVGPWVLLKRLRPEDIPNQHQADPEEVSSMVSADDDSSDYFPEVDFEPSYNEEKETVFNTCDDDNVTVSSTRRVSKRNATIAASKYNHLVENVEITAENTNETKKRTVKTNSLVVDKGRKKKPAKKSQSRKVKKRGPRTLRIVEFYRRKLVHPSPCYYCQENFNMESERVEHLREVHCTTQQCVICPPCGKLFTSEQGRKLHEPKCGYIPPHYVMPPYICDDCGKEFNKRWNLQSHKKNVHNTERPFGCDQLPVECPECHKILKSQPVFEDHFKRMHTSEGFRIYREINKRRSAKKSEIRRRNRITTSVCVECNIDFQTVVRYKAHWNEVHVDTNKWKWQCEQCGKGFNNSWIFKSHIKFVHTDERPFICDQCGMRFKSPKNLNAHLERVHTEEGRLKYNEYSKVNYRRKQKLAQELLKAKETSTNPISSALKVPATATVVDTPDKDIDNNSFAQNKNICKSAVKMKLNLVFYGILTCLVTKPVLAYKPVVIVHGILDHRHSLQSLGQRIMEVRKKGV</sequence>
<dbReference type="Pfam" id="PF13894">
    <property type="entry name" value="zf-C2H2_4"/>
    <property type="match status" value="1"/>
</dbReference>
<feature type="domain" description="C2H2-type" evidence="7">
    <location>
        <begin position="406"/>
        <end position="434"/>
    </location>
</feature>
<keyword evidence="2" id="KW-0677">Repeat</keyword>
<keyword evidence="3 5" id="KW-0863">Zinc-finger</keyword>
<dbReference type="FunFam" id="3.30.160.60:FF:000100">
    <property type="entry name" value="Zinc finger 45-like"/>
    <property type="match status" value="1"/>
</dbReference>
<evidence type="ECO:0000256" key="2">
    <source>
        <dbReference type="ARBA" id="ARBA00022737"/>
    </source>
</evidence>
<feature type="region of interest" description="Disordered" evidence="6">
    <location>
        <begin position="301"/>
        <end position="324"/>
    </location>
</feature>
<accession>A0A8J2PCJ1</accession>
<evidence type="ECO:0000256" key="5">
    <source>
        <dbReference type="PROSITE-ProRule" id="PRU00042"/>
    </source>
</evidence>
<keyword evidence="9" id="KW-1185">Reference proteome</keyword>
<evidence type="ECO:0000259" key="7">
    <source>
        <dbReference type="PROSITE" id="PS50157"/>
    </source>
</evidence>
<dbReference type="Pfam" id="PF00096">
    <property type="entry name" value="zf-C2H2"/>
    <property type="match status" value="1"/>
</dbReference>
<keyword evidence="1" id="KW-0479">Metal-binding</keyword>
<feature type="domain" description="C2H2-type" evidence="7">
    <location>
        <begin position="556"/>
        <end position="584"/>
    </location>
</feature>
<feature type="compositionally biased region" description="Basic residues" evidence="6">
    <location>
        <begin position="306"/>
        <end position="324"/>
    </location>
</feature>
<dbReference type="Proteomes" id="UP000708208">
    <property type="component" value="Unassembled WGS sequence"/>
</dbReference>
<organism evidence="8 9">
    <name type="scientific">Allacma fusca</name>
    <dbReference type="NCBI Taxonomy" id="39272"/>
    <lineage>
        <taxon>Eukaryota</taxon>
        <taxon>Metazoa</taxon>
        <taxon>Ecdysozoa</taxon>
        <taxon>Arthropoda</taxon>
        <taxon>Hexapoda</taxon>
        <taxon>Collembola</taxon>
        <taxon>Symphypleona</taxon>
        <taxon>Sminthuridae</taxon>
        <taxon>Allacma</taxon>
    </lineage>
</organism>
<evidence type="ECO:0000256" key="1">
    <source>
        <dbReference type="ARBA" id="ARBA00022723"/>
    </source>
</evidence>
<dbReference type="AlphaFoldDB" id="A0A8J2PCJ1"/>
<dbReference type="PROSITE" id="PS00028">
    <property type="entry name" value="ZINC_FINGER_C2H2_1"/>
    <property type="match status" value="6"/>
</dbReference>
<feature type="domain" description="C2H2-type" evidence="7">
    <location>
        <begin position="442"/>
        <end position="470"/>
    </location>
</feature>
<dbReference type="PROSITE" id="PS50157">
    <property type="entry name" value="ZINC_FINGER_C2H2_2"/>
    <property type="match status" value="4"/>
</dbReference>
<dbReference type="EMBL" id="CAJVCH010366594">
    <property type="protein sequence ID" value="CAG7816298.1"/>
    <property type="molecule type" value="Genomic_DNA"/>
</dbReference>
<protein>
    <recommendedName>
        <fullName evidence="7">C2H2-type domain-containing protein</fullName>
    </recommendedName>
</protein>
<dbReference type="GO" id="GO:0008270">
    <property type="term" value="F:zinc ion binding"/>
    <property type="evidence" value="ECO:0007669"/>
    <property type="project" value="UniProtKB-KW"/>
</dbReference>
<dbReference type="OrthoDB" id="6077919at2759"/>
<proteinExistence type="predicted"/>
<comment type="caution">
    <text evidence="8">The sequence shown here is derived from an EMBL/GenBank/DDBJ whole genome shotgun (WGS) entry which is preliminary data.</text>
</comment>
<name>A0A8J2PCJ1_9HEXA</name>
<gene>
    <name evidence="8" type="ORF">AFUS01_LOCUS26924</name>
</gene>
<reference evidence="8" key="1">
    <citation type="submission" date="2021-06" db="EMBL/GenBank/DDBJ databases">
        <authorList>
            <person name="Hodson N. C."/>
            <person name="Mongue J. A."/>
            <person name="Jaron S. K."/>
        </authorList>
    </citation>
    <scope>NUCLEOTIDE SEQUENCE</scope>
</reference>
<evidence type="ECO:0000313" key="9">
    <source>
        <dbReference type="Proteomes" id="UP000708208"/>
    </source>
</evidence>